<dbReference type="Pfam" id="PF06580">
    <property type="entry name" value="His_kinase"/>
    <property type="match status" value="1"/>
</dbReference>
<evidence type="ECO:0000256" key="2">
    <source>
        <dbReference type="ARBA" id="ARBA00023012"/>
    </source>
</evidence>
<dbReference type="SUPFAM" id="SSF55874">
    <property type="entry name" value="ATPase domain of HSP90 chaperone/DNA topoisomerase II/histidine kinase"/>
    <property type="match status" value="1"/>
</dbReference>
<keyword evidence="2" id="KW-0902">Two-component regulatory system</keyword>
<feature type="transmembrane region" description="Helical" evidence="3">
    <location>
        <begin position="20"/>
        <end position="42"/>
    </location>
</feature>
<keyword evidence="3" id="KW-0472">Membrane</keyword>
<proteinExistence type="predicted"/>
<dbReference type="InterPro" id="IPR010559">
    <property type="entry name" value="Sig_transdc_His_kin_internal"/>
</dbReference>
<dbReference type="Pfam" id="PF02518">
    <property type="entry name" value="HATPase_c"/>
    <property type="match status" value="1"/>
</dbReference>
<dbReference type="GO" id="GO:0000155">
    <property type="term" value="F:phosphorelay sensor kinase activity"/>
    <property type="evidence" value="ECO:0007669"/>
    <property type="project" value="InterPro"/>
</dbReference>
<gene>
    <name evidence="5" type="ORF">IAB04_05815</name>
</gene>
<dbReference type="PANTHER" id="PTHR34220">
    <property type="entry name" value="SENSOR HISTIDINE KINASE YPDA"/>
    <property type="match status" value="1"/>
</dbReference>
<dbReference type="EMBL" id="DVND01000151">
    <property type="protein sequence ID" value="HIU48862.1"/>
    <property type="molecule type" value="Genomic_DNA"/>
</dbReference>
<keyword evidence="1 5" id="KW-0418">Kinase</keyword>
<evidence type="ECO:0000313" key="6">
    <source>
        <dbReference type="Proteomes" id="UP000824111"/>
    </source>
</evidence>
<evidence type="ECO:0000259" key="4">
    <source>
        <dbReference type="PROSITE" id="PS50109"/>
    </source>
</evidence>
<feature type="domain" description="Histidine kinase" evidence="4">
    <location>
        <begin position="454"/>
        <end position="563"/>
    </location>
</feature>
<evidence type="ECO:0000256" key="1">
    <source>
        <dbReference type="ARBA" id="ARBA00022777"/>
    </source>
</evidence>
<name>A0A9D1S703_9FIRM</name>
<dbReference type="Gene3D" id="3.30.565.10">
    <property type="entry name" value="Histidine kinase-like ATPase, C-terminal domain"/>
    <property type="match status" value="1"/>
</dbReference>
<dbReference type="Gene3D" id="6.10.340.10">
    <property type="match status" value="1"/>
</dbReference>
<evidence type="ECO:0000313" key="5">
    <source>
        <dbReference type="EMBL" id="HIU48862.1"/>
    </source>
</evidence>
<comment type="caution">
    <text evidence="5">The sequence shown here is derived from an EMBL/GenBank/DDBJ whole genome shotgun (WGS) entry which is preliminary data.</text>
</comment>
<evidence type="ECO:0000256" key="3">
    <source>
        <dbReference type="SAM" id="Phobius"/>
    </source>
</evidence>
<dbReference type="InterPro" id="IPR050640">
    <property type="entry name" value="Bact_2-comp_sensor_kinase"/>
</dbReference>
<protein>
    <submittedName>
        <fullName evidence="5">Sensor histidine kinase</fullName>
    </submittedName>
</protein>
<accession>A0A9D1S703</accession>
<dbReference type="InterPro" id="IPR036890">
    <property type="entry name" value="HATPase_C_sf"/>
</dbReference>
<organism evidence="5 6">
    <name type="scientific">Candidatus Avimonoglobus intestinipullorum</name>
    <dbReference type="NCBI Taxonomy" id="2840699"/>
    <lineage>
        <taxon>Bacteria</taxon>
        <taxon>Bacillati</taxon>
        <taxon>Bacillota</taxon>
        <taxon>Clostridia</taxon>
        <taxon>Eubacteriales</taxon>
        <taxon>Candidatus Avimonoglobus</taxon>
    </lineage>
</organism>
<dbReference type="Proteomes" id="UP000824111">
    <property type="component" value="Unassembled WGS sequence"/>
</dbReference>
<dbReference type="GO" id="GO:0016020">
    <property type="term" value="C:membrane"/>
    <property type="evidence" value="ECO:0007669"/>
    <property type="project" value="InterPro"/>
</dbReference>
<keyword evidence="1 5" id="KW-0808">Transferase</keyword>
<dbReference type="AlphaFoldDB" id="A0A9D1S703"/>
<keyword evidence="3" id="KW-1133">Transmembrane helix</keyword>
<keyword evidence="3" id="KW-0812">Transmembrane</keyword>
<feature type="transmembrane region" description="Helical" evidence="3">
    <location>
        <begin position="268"/>
        <end position="293"/>
    </location>
</feature>
<reference evidence="5" key="2">
    <citation type="journal article" date="2021" name="PeerJ">
        <title>Extensive microbial diversity within the chicken gut microbiome revealed by metagenomics and culture.</title>
        <authorList>
            <person name="Gilroy R."/>
            <person name="Ravi A."/>
            <person name="Getino M."/>
            <person name="Pursley I."/>
            <person name="Horton D.L."/>
            <person name="Alikhan N.F."/>
            <person name="Baker D."/>
            <person name="Gharbi K."/>
            <person name="Hall N."/>
            <person name="Watson M."/>
            <person name="Adriaenssens E.M."/>
            <person name="Foster-Nyarko E."/>
            <person name="Jarju S."/>
            <person name="Secka A."/>
            <person name="Antonio M."/>
            <person name="Oren A."/>
            <person name="Chaudhuri R.R."/>
            <person name="La Ragione R."/>
            <person name="Hildebrand F."/>
            <person name="Pallen M.J."/>
        </authorList>
    </citation>
    <scope>NUCLEOTIDE SEQUENCE</scope>
    <source>
        <strain evidence="5">ChiSjej4B22-9803</strain>
    </source>
</reference>
<dbReference type="InterPro" id="IPR005467">
    <property type="entry name" value="His_kinase_dom"/>
</dbReference>
<dbReference type="PROSITE" id="PS50109">
    <property type="entry name" value="HIS_KIN"/>
    <property type="match status" value="1"/>
</dbReference>
<reference evidence="5" key="1">
    <citation type="submission" date="2020-10" db="EMBL/GenBank/DDBJ databases">
        <authorList>
            <person name="Gilroy R."/>
        </authorList>
    </citation>
    <scope>NUCLEOTIDE SEQUENCE</scope>
    <source>
        <strain evidence="5">ChiSjej4B22-9803</strain>
    </source>
</reference>
<dbReference type="PANTHER" id="PTHR34220:SF7">
    <property type="entry name" value="SENSOR HISTIDINE KINASE YPDA"/>
    <property type="match status" value="1"/>
</dbReference>
<dbReference type="InterPro" id="IPR003594">
    <property type="entry name" value="HATPase_dom"/>
</dbReference>
<sequence length="569" mass="65075">MRKFIKEFLDNCRLKKRLVIFMVALIFVPIFVLNILFSLMYVRFYNNKIMEGYDFIQRESYANLNYKLNLYQAMIDRTAYNRNISGALEAVQDGSMLSAYNASVVIDAEIENITLGNSMEEVYQFLIYPLNPNMRVMGRYMSSFDHIAEEEWVQDASNKAKYIFFENKMGNNLLSIAQVLYYTDEISGETEPLALVKMEIKLDSILKNSISDTERNFGMEILQDGQICYTYKPITAAGENLYMTEKTLMGEGLQIRYIFDKTPQIRAAAMMILGFLFLGAVLLSVLTGLIFHFSNGINARMKEIFRKLKKLEVGDFALGPALNGKDEFAQIDRGLESMAAKLQKSINEQYIMETERKKAELLALQMQINPHFMFNTLETINSIAKQEHCPDISFISQKMGEILRYNISSSGEYVRLRQEIEHIGSYLSIQKIRYGDRFDVFYDIPPELENCMVLKFILQPVVENTIKYAVQKGAGNYMIAITAEADGEMVTISVQDDGAGMTEARLREVQENLENGSFSQDTSIGLKNVHSRIRIAYGPEYGVSVFSREHVGTRVLIRFPLKYETGGRA</sequence>